<evidence type="ECO:0000313" key="2">
    <source>
        <dbReference type="EMBL" id="CAE7939378.1"/>
    </source>
</evidence>
<gene>
    <name evidence="2" type="primary">carA2</name>
    <name evidence="2" type="ORF">SNEC2469_LOCUS33489</name>
</gene>
<sequence length="312" mass="34746">DNEANYATKLITQFGGKEKWEGYSFYTWESAIEKCVTVGYSMSTQPVLAFVGGLEFDLLPAPLADLETTVCWPDKQPSGVDLSVLRTVIKSSGVQLFSRTMRLTKRFGTGTDFTDANIHTAHETWRNPLGKATGTHGAEDDSSLQPMDRTVQPAQLAQESTEEEGDFSSFRWSEDELQVASMLYDSYLNTNLSEHLRDAKAREHLDLMQTNGDFELFSFRNPGLVSFNIKGVLTATDDLQLLMQVSFGPFTSPLKRVTLVNIVNQFTSVLTSLPFVSVNSRLKAIEALRGSTKSAESQQLLPRVPEEKRVLV</sequence>
<proteinExistence type="predicted"/>
<comment type="caution">
    <text evidence="2">The sequence shown here is derived from an EMBL/GenBank/DDBJ whole genome shotgun (WGS) entry which is preliminary data.</text>
</comment>
<organism evidence="2 3">
    <name type="scientific">Symbiodinium necroappetens</name>
    <dbReference type="NCBI Taxonomy" id="1628268"/>
    <lineage>
        <taxon>Eukaryota</taxon>
        <taxon>Sar</taxon>
        <taxon>Alveolata</taxon>
        <taxon>Dinophyceae</taxon>
        <taxon>Suessiales</taxon>
        <taxon>Symbiodiniaceae</taxon>
        <taxon>Symbiodinium</taxon>
    </lineage>
</organism>
<evidence type="ECO:0000256" key="1">
    <source>
        <dbReference type="SAM" id="MobiDB-lite"/>
    </source>
</evidence>
<dbReference type="Proteomes" id="UP000601435">
    <property type="component" value="Unassembled WGS sequence"/>
</dbReference>
<accession>A0A813C6D5</accession>
<reference evidence="2" key="1">
    <citation type="submission" date="2021-02" db="EMBL/GenBank/DDBJ databases">
        <authorList>
            <person name="Dougan E. K."/>
            <person name="Rhodes N."/>
            <person name="Thang M."/>
            <person name="Chan C."/>
        </authorList>
    </citation>
    <scope>NUCLEOTIDE SEQUENCE</scope>
</reference>
<feature type="non-terminal residue" evidence="2">
    <location>
        <position position="312"/>
    </location>
</feature>
<evidence type="ECO:0000313" key="3">
    <source>
        <dbReference type="Proteomes" id="UP000601435"/>
    </source>
</evidence>
<dbReference type="EMBL" id="CAJNJA010088621">
    <property type="protein sequence ID" value="CAE7939378.1"/>
    <property type="molecule type" value="Genomic_DNA"/>
</dbReference>
<protein>
    <submittedName>
        <fullName evidence="2">CarA2 protein</fullName>
    </submittedName>
</protein>
<name>A0A813C6D5_9DINO</name>
<dbReference type="AlphaFoldDB" id="A0A813C6D5"/>
<feature type="region of interest" description="Disordered" evidence="1">
    <location>
        <begin position="124"/>
        <end position="146"/>
    </location>
</feature>
<keyword evidence="3" id="KW-1185">Reference proteome</keyword>